<dbReference type="EMBL" id="QTKU01000001">
    <property type="protein sequence ID" value="MBS8259136.1"/>
    <property type="molecule type" value="Genomic_DNA"/>
</dbReference>
<proteinExistence type="predicted"/>
<evidence type="ECO:0000256" key="3">
    <source>
        <dbReference type="ARBA" id="ARBA00022989"/>
    </source>
</evidence>
<comment type="subcellular location">
    <subcellularLocation>
        <location evidence="1">Membrane</location>
        <topology evidence="1">Multi-pass membrane protein</topology>
    </subcellularLocation>
</comment>
<dbReference type="AlphaFoldDB" id="A0A944C7X3"/>
<evidence type="ECO:0000259" key="6">
    <source>
        <dbReference type="Pfam" id="PF07298"/>
    </source>
</evidence>
<name>A0A944C7X3_9HYPH</name>
<keyword evidence="4 5" id="KW-0472">Membrane</keyword>
<evidence type="ECO:0000256" key="2">
    <source>
        <dbReference type="ARBA" id="ARBA00022692"/>
    </source>
</evidence>
<dbReference type="RefSeq" id="WP_213214805.1">
    <property type="nucleotide sequence ID" value="NZ_QTKU01000001.1"/>
</dbReference>
<keyword evidence="3 5" id="KW-1133">Transmembrane helix</keyword>
<evidence type="ECO:0000256" key="5">
    <source>
        <dbReference type="SAM" id="Phobius"/>
    </source>
</evidence>
<keyword evidence="2 5" id="KW-0812">Transmembrane</keyword>
<reference evidence="7" key="2">
    <citation type="journal article" date="2021" name="Microorganisms">
        <title>Bacterial Dimethylsulfoniopropionate Biosynthesis in the East China Sea.</title>
        <authorList>
            <person name="Liu J."/>
            <person name="Zhang Y."/>
            <person name="Liu J."/>
            <person name="Zhong H."/>
            <person name="Williams B.T."/>
            <person name="Zheng Y."/>
            <person name="Curson A.R.J."/>
            <person name="Sun C."/>
            <person name="Sun H."/>
            <person name="Song D."/>
            <person name="Wagner Mackenzie B."/>
            <person name="Bermejo Martinez A."/>
            <person name="Todd J.D."/>
            <person name="Zhang X.H."/>
        </authorList>
    </citation>
    <scope>NUCLEOTIDE SEQUENCE</scope>
    <source>
        <strain evidence="7">AESS21</strain>
    </source>
</reference>
<dbReference type="Proteomes" id="UP000705379">
    <property type="component" value="Unassembled WGS sequence"/>
</dbReference>
<feature type="transmembrane region" description="Helical" evidence="5">
    <location>
        <begin position="6"/>
        <end position="23"/>
    </location>
</feature>
<feature type="transmembrane region" description="Helical" evidence="5">
    <location>
        <begin position="72"/>
        <end position="93"/>
    </location>
</feature>
<dbReference type="InterPro" id="IPR009915">
    <property type="entry name" value="NnrU_dom"/>
</dbReference>
<protein>
    <submittedName>
        <fullName evidence="7">NnrU family protein</fullName>
    </submittedName>
</protein>
<feature type="transmembrane region" description="Helical" evidence="5">
    <location>
        <begin position="114"/>
        <end position="138"/>
    </location>
</feature>
<feature type="domain" description="NnrU" evidence="6">
    <location>
        <begin position="4"/>
        <end position="191"/>
    </location>
</feature>
<sequence length="193" mass="21626">MYALVIGLAVFLGIHCLPMFVQTREKLIGRFGGTGYRIAFSMISAVGLYLIITGYGAARVEHLPVLYDPPEWTRHVVMLFMIPVFILLIGAYVQGRIKRTFRHPMLIAIKLWAFSHLLVRGDLASVLLFGSFLAWAVIDRISLKRRVEEGPVVSVSLDQGRPYLEVLVILAGLVAYGLFVWKGHELVIGYPLT</sequence>
<evidence type="ECO:0000313" key="8">
    <source>
        <dbReference type="Proteomes" id="UP000705379"/>
    </source>
</evidence>
<reference evidence="7" key="1">
    <citation type="submission" date="2018-08" db="EMBL/GenBank/DDBJ databases">
        <authorList>
            <person name="Jin W."/>
            <person name="Wang H."/>
            <person name="Yang Y."/>
            <person name="Li M."/>
            <person name="Liu J."/>
        </authorList>
    </citation>
    <scope>NUCLEOTIDE SEQUENCE</scope>
    <source>
        <strain evidence="7">AESS21</strain>
    </source>
</reference>
<comment type="caution">
    <text evidence="7">The sequence shown here is derived from an EMBL/GenBank/DDBJ whole genome shotgun (WGS) entry which is preliminary data.</text>
</comment>
<evidence type="ECO:0000313" key="7">
    <source>
        <dbReference type="EMBL" id="MBS8259136.1"/>
    </source>
</evidence>
<feature type="transmembrane region" description="Helical" evidence="5">
    <location>
        <begin position="35"/>
        <end position="52"/>
    </location>
</feature>
<gene>
    <name evidence="7" type="ORF">DYI23_02790</name>
</gene>
<evidence type="ECO:0000256" key="1">
    <source>
        <dbReference type="ARBA" id="ARBA00004141"/>
    </source>
</evidence>
<dbReference type="GO" id="GO:0016020">
    <property type="term" value="C:membrane"/>
    <property type="evidence" value="ECO:0007669"/>
    <property type="project" value="UniProtKB-SubCell"/>
</dbReference>
<evidence type="ECO:0000256" key="4">
    <source>
        <dbReference type="ARBA" id="ARBA00023136"/>
    </source>
</evidence>
<dbReference type="Pfam" id="PF07298">
    <property type="entry name" value="NnrU"/>
    <property type="match status" value="1"/>
</dbReference>
<organism evidence="7 8">
    <name type="scientific">Roseibium polysiphoniae</name>
    <dbReference type="NCBI Taxonomy" id="2571221"/>
    <lineage>
        <taxon>Bacteria</taxon>
        <taxon>Pseudomonadati</taxon>
        <taxon>Pseudomonadota</taxon>
        <taxon>Alphaproteobacteria</taxon>
        <taxon>Hyphomicrobiales</taxon>
        <taxon>Stappiaceae</taxon>
        <taxon>Roseibium</taxon>
    </lineage>
</organism>
<accession>A0A944C7X3</accession>
<feature type="transmembrane region" description="Helical" evidence="5">
    <location>
        <begin position="163"/>
        <end position="181"/>
    </location>
</feature>